<evidence type="ECO:0000313" key="1">
    <source>
        <dbReference type="EMBL" id="GFQ90770.1"/>
    </source>
</evidence>
<comment type="caution">
    <text evidence="1">The sequence shown here is derived from an EMBL/GenBank/DDBJ whole genome shotgun (WGS) entry which is preliminary data.</text>
</comment>
<dbReference type="OrthoDB" id="6433921at2759"/>
<dbReference type="InterPro" id="IPR052709">
    <property type="entry name" value="Transposase-MT_Hybrid"/>
</dbReference>
<dbReference type="AlphaFoldDB" id="A0A8X6KY43"/>
<protein>
    <submittedName>
        <fullName evidence="1">Histone-lysine N-methyltransferase SETMAR</fullName>
    </submittedName>
</protein>
<organism evidence="1 2">
    <name type="scientific">Trichonephila clavata</name>
    <name type="common">Joro spider</name>
    <name type="synonym">Nephila clavata</name>
    <dbReference type="NCBI Taxonomy" id="2740835"/>
    <lineage>
        <taxon>Eukaryota</taxon>
        <taxon>Metazoa</taxon>
        <taxon>Ecdysozoa</taxon>
        <taxon>Arthropoda</taxon>
        <taxon>Chelicerata</taxon>
        <taxon>Arachnida</taxon>
        <taxon>Araneae</taxon>
        <taxon>Araneomorphae</taxon>
        <taxon>Entelegynae</taxon>
        <taxon>Araneoidea</taxon>
        <taxon>Nephilidae</taxon>
        <taxon>Trichonephila</taxon>
    </lineage>
</organism>
<dbReference type="Proteomes" id="UP000887116">
    <property type="component" value="Unassembled WGS sequence"/>
</dbReference>
<proteinExistence type="predicted"/>
<dbReference type="PANTHER" id="PTHR46060">
    <property type="entry name" value="MARINER MOS1 TRANSPOSASE-LIKE PROTEIN"/>
    <property type="match status" value="1"/>
</dbReference>
<keyword evidence="2" id="KW-1185">Reference proteome</keyword>
<dbReference type="Gene3D" id="3.30.420.10">
    <property type="entry name" value="Ribonuclease H-like superfamily/Ribonuclease H"/>
    <property type="match status" value="1"/>
</dbReference>
<dbReference type="GO" id="GO:0003676">
    <property type="term" value="F:nucleic acid binding"/>
    <property type="evidence" value="ECO:0007669"/>
    <property type="project" value="InterPro"/>
</dbReference>
<sequence length="106" mass="12196">MGTLGYRKFCARWVPKMLTEIHKTSPMGADLEFLSRYHMDGEDFLNRIVTGDETLVAHVIVETKQQCVTWGHTSSPTRLRKVHQTLHRLQCAFCFSSNDSNEHSTQ</sequence>
<evidence type="ECO:0000313" key="2">
    <source>
        <dbReference type="Proteomes" id="UP000887116"/>
    </source>
</evidence>
<accession>A0A8X6KY43</accession>
<dbReference type="EMBL" id="BMAO01033631">
    <property type="protein sequence ID" value="GFQ90770.1"/>
    <property type="molecule type" value="Genomic_DNA"/>
</dbReference>
<reference evidence="1" key="1">
    <citation type="submission" date="2020-07" db="EMBL/GenBank/DDBJ databases">
        <title>Multicomponent nature underlies the extraordinary mechanical properties of spider dragline silk.</title>
        <authorList>
            <person name="Kono N."/>
            <person name="Nakamura H."/>
            <person name="Mori M."/>
            <person name="Yoshida Y."/>
            <person name="Ohtoshi R."/>
            <person name="Malay A.D."/>
            <person name="Moran D.A.P."/>
            <person name="Tomita M."/>
            <person name="Numata K."/>
            <person name="Arakawa K."/>
        </authorList>
    </citation>
    <scope>NUCLEOTIDE SEQUENCE</scope>
</reference>
<dbReference type="PANTHER" id="PTHR46060:SF1">
    <property type="entry name" value="MARINER MOS1 TRANSPOSASE-LIKE PROTEIN"/>
    <property type="match status" value="1"/>
</dbReference>
<gene>
    <name evidence="1" type="primary">SETMAR_174</name>
    <name evidence="1" type="ORF">TNCT_78281</name>
</gene>
<dbReference type="InterPro" id="IPR036397">
    <property type="entry name" value="RNaseH_sf"/>
</dbReference>
<name>A0A8X6KY43_TRICU</name>